<keyword evidence="7 9" id="KW-0406">Ion transport</keyword>
<organism evidence="10 11">
    <name type="scientific">Chryseolinea soli</name>
    <dbReference type="NCBI Taxonomy" id="2321403"/>
    <lineage>
        <taxon>Bacteria</taxon>
        <taxon>Pseudomonadati</taxon>
        <taxon>Bacteroidota</taxon>
        <taxon>Cytophagia</taxon>
        <taxon>Cytophagales</taxon>
        <taxon>Fulvivirgaceae</taxon>
        <taxon>Chryseolinea</taxon>
    </lineage>
</organism>
<dbReference type="PIRSF" id="PIRSF001294">
    <property type="entry name" value="K_ATPaseA"/>
    <property type="match status" value="1"/>
</dbReference>
<feature type="transmembrane region" description="Helical" evidence="9">
    <location>
        <begin position="258"/>
        <end position="276"/>
    </location>
</feature>
<comment type="subunit">
    <text evidence="9">The system is composed of three essential subunits: KdpA, KdpB and KdpC.</text>
</comment>
<dbReference type="AlphaFoldDB" id="A0A385SFJ6"/>
<keyword evidence="11" id="KW-1185">Reference proteome</keyword>
<feature type="transmembrane region" description="Helical" evidence="9">
    <location>
        <begin position="128"/>
        <end position="154"/>
    </location>
</feature>
<evidence type="ECO:0000256" key="8">
    <source>
        <dbReference type="ARBA" id="ARBA00023136"/>
    </source>
</evidence>
<evidence type="ECO:0000256" key="1">
    <source>
        <dbReference type="ARBA" id="ARBA00022448"/>
    </source>
</evidence>
<dbReference type="Proteomes" id="UP000266183">
    <property type="component" value="Chromosome"/>
</dbReference>
<evidence type="ECO:0000256" key="9">
    <source>
        <dbReference type="HAMAP-Rule" id="MF_00275"/>
    </source>
</evidence>
<evidence type="ECO:0000256" key="2">
    <source>
        <dbReference type="ARBA" id="ARBA00022475"/>
    </source>
</evidence>
<keyword evidence="8 9" id="KW-0472">Membrane</keyword>
<feature type="transmembrane region" description="Helical" evidence="9">
    <location>
        <begin position="6"/>
        <end position="27"/>
    </location>
</feature>
<feature type="transmembrane region" description="Helical" evidence="9">
    <location>
        <begin position="537"/>
        <end position="556"/>
    </location>
</feature>
<keyword evidence="1 9" id="KW-0813">Transport</keyword>
<proteinExistence type="inferred from homology"/>
<evidence type="ECO:0000256" key="7">
    <source>
        <dbReference type="ARBA" id="ARBA00023065"/>
    </source>
</evidence>
<dbReference type="GO" id="GO:0030955">
    <property type="term" value="F:potassium ion binding"/>
    <property type="evidence" value="ECO:0007669"/>
    <property type="project" value="UniProtKB-UniRule"/>
</dbReference>
<evidence type="ECO:0000256" key="3">
    <source>
        <dbReference type="ARBA" id="ARBA00022538"/>
    </source>
</evidence>
<feature type="transmembrane region" description="Helical" evidence="9">
    <location>
        <begin position="374"/>
        <end position="398"/>
    </location>
</feature>
<accession>A0A385SFJ6</accession>
<dbReference type="EMBL" id="CP032382">
    <property type="protein sequence ID" value="AYB29662.1"/>
    <property type="molecule type" value="Genomic_DNA"/>
</dbReference>
<comment type="function">
    <text evidence="9">Part of the high-affinity ATP-driven potassium transport (or Kdp) system, which catalyzes the hydrolysis of ATP coupled with the electrogenic transport of potassium into the cytoplasm. This subunit binds the extracellular potassium ions and delivers the ions to the membrane domain of KdpB through an intramembrane tunnel.</text>
</comment>
<dbReference type="GO" id="GO:0008556">
    <property type="term" value="F:P-type potassium transmembrane transporter activity"/>
    <property type="evidence" value="ECO:0007669"/>
    <property type="project" value="InterPro"/>
</dbReference>
<evidence type="ECO:0000313" key="10">
    <source>
        <dbReference type="EMBL" id="AYB29662.1"/>
    </source>
</evidence>
<feature type="transmembrane region" description="Helical" evidence="9">
    <location>
        <begin position="418"/>
        <end position="442"/>
    </location>
</feature>
<sequence length="570" mass="62135">MNTEITGIIFTFLITVALAYPLGKYIAKVFGGERTFTDFMNPLERFIYRICGIDPKESMDWKQFLKAMLTINMVWLFYAFFMLMYQDKLPLNPDGNPGQTPDLAFNTAISFLVNCNLQHYSGESGLTYLTQLLVITFLQFVSAATGIACLVALFNGLKQKTTNNLGNFWDIFVKTNTRILIPLCIVVATLLAFNGSPTSFDGKDTITTMQGDTVQVSRGPAAGMIAIKHVGTNGGGWFGANSAHPLENPNYFTNILEMVAQVIIPVAMLFALGFYIRRKKFAYVIFLVMTVGMLCLLIPTVITELHGNPAIAQMGVSQSTGAMEGKEVRFGPAASAYWSIVTTIISTGSVNSMHDSSMPLSGMMQLLGMMVNGFYGGCGVGILNYYIYIIIAVFISGLMVGRTPEFMGHKVEAREVKIAMIVTLFTALITKGFTALAAYMVAHHPDIAWAVKPSGWLNNPSYHGFSEMLYEYTSANANNGSGFEGLGDNNIFWNVTSGFALILGRFIPIIGPVAIAGLLANKKFIPESGGTLPTDSLTFGMMTFAVIIIVTALSYFPPLALGPLAEYFSL</sequence>
<evidence type="ECO:0000256" key="6">
    <source>
        <dbReference type="ARBA" id="ARBA00022989"/>
    </source>
</evidence>
<keyword evidence="4 9" id="KW-0812">Transmembrane</keyword>
<keyword evidence="5 9" id="KW-0630">Potassium</keyword>
<evidence type="ECO:0000313" key="11">
    <source>
        <dbReference type="Proteomes" id="UP000266183"/>
    </source>
</evidence>
<dbReference type="InterPro" id="IPR004623">
    <property type="entry name" value="KdpA"/>
</dbReference>
<feature type="transmembrane region" description="Helical" evidence="9">
    <location>
        <begin position="491"/>
        <end position="516"/>
    </location>
</feature>
<name>A0A385SFJ6_9BACT</name>
<dbReference type="PANTHER" id="PTHR30607">
    <property type="entry name" value="POTASSIUM-TRANSPORTING ATPASE A CHAIN"/>
    <property type="match status" value="1"/>
</dbReference>
<evidence type="ECO:0000256" key="4">
    <source>
        <dbReference type="ARBA" id="ARBA00022692"/>
    </source>
</evidence>
<comment type="subcellular location">
    <subcellularLocation>
        <location evidence="9">Cell membrane</location>
        <topology evidence="9">Multi-pass membrane protein</topology>
    </subcellularLocation>
</comment>
<dbReference type="NCBIfam" id="TIGR00680">
    <property type="entry name" value="kdpA"/>
    <property type="match status" value="1"/>
</dbReference>
<protein>
    <recommendedName>
        <fullName evidence="9">Potassium-transporting ATPase potassium-binding subunit</fullName>
    </recommendedName>
    <alternativeName>
        <fullName evidence="9">ATP phosphohydrolase [potassium-transporting] A chain</fullName>
    </alternativeName>
    <alternativeName>
        <fullName evidence="9">Potassium-binding and translocating subunit A</fullName>
    </alternativeName>
    <alternativeName>
        <fullName evidence="9">Potassium-translocating ATPase A chain</fullName>
    </alternativeName>
</protein>
<dbReference type="KEGG" id="chk:D4L85_03285"/>
<feature type="transmembrane region" description="Helical" evidence="9">
    <location>
        <begin position="283"/>
        <end position="302"/>
    </location>
</feature>
<gene>
    <name evidence="9 10" type="primary">kdpA</name>
    <name evidence="10" type="ORF">D4L85_03285</name>
</gene>
<comment type="similarity">
    <text evidence="9">Belongs to the KdpA family.</text>
</comment>
<feature type="transmembrane region" description="Helical" evidence="9">
    <location>
        <begin position="64"/>
        <end position="85"/>
    </location>
</feature>
<dbReference type="OrthoDB" id="9763796at2"/>
<dbReference type="GO" id="GO:0005886">
    <property type="term" value="C:plasma membrane"/>
    <property type="evidence" value="ECO:0007669"/>
    <property type="project" value="UniProtKB-SubCell"/>
</dbReference>
<feature type="transmembrane region" description="Helical" evidence="9">
    <location>
        <begin position="175"/>
        <end position="193"/>
    </location>
</feature>
<evidence type="ECO:0000256" key="5">
    <source>
        <dbReference type="ARBA" id="ARBA00022958"/>
    </source>
</evidence>
<dbReference type="PANTHER" id="PTHR30607:SF2">
    <property type="entry name" value="POTASSIUM-TRANSPORTING ATPASE POTASSIUM-BINDING SUBUNIT"/>
    <property type="match status" value="1"/>
</dbReference>
<keyword evidence="3 9" id="KW-0633">Potassium transport</keyword>
<dbReference type="HAMAP" id="MF_00275">
    <property type="entry name" value="KdpA"/>
    <property type="match status" value="1"/>
</dbReference>
<dbReference type="Pfam" id="PF03814">
    <property type="entry name" value="KdpA"/>
    <property type="match status" value="1"/>
</dbReference>
<dbReference type="RefSeq" id="WP_119752977.1">
    <property type="nucleotide sequence ID" value="NZ_CP032382.1"/>
</dbReference>
<keyword evidence="6 9" id="KW-1133">Transmembrane helix</keyword>
<reference evidence="11" key="1">
    <citation type="submission" date="2018-09" db="EMBL/GenBank/DDBJ databases">
        <title>Chryseolinea sp. KIS68-18 isolated from soil.</title>
        <authorList>
            <person name="Weon H.-Y."/>
            <person name="Kwon S.-W."/>
            <person name="Lee S.A."/>
        </authorList>
    </citation>
    <scope>NUCLEOTIDE SEQUENCE [LARGE SCALE GENOMIC DNA]</scope>
    <source>
        <strain evidence="11">KIS68-18</strain>
    </source>
</reference>
<keyword evidence="2 9" id="KW-1003">Cell membrane</keyword>